<name>A0ACC3MEV6_9PEZI</name>
<reference evidence="1" key="1">
    <citation type="submission" date="2023-07" db="EMBL/GenBank/DDBJ databases">
        <title>Black Yeasts Isolated from many extreme environments.</title>
        <authorList>
            <person name="Coleine C."/>
            <person name="Stajich J.E."/>
            <person name="Selbmann L."/>
        </authorList>
    </citation>
    <scope>NUCLEOTIDE SEQUENCE</scope>
    <source>
        <strain evidence="1">CCFEE 5714</strain>
    </source>
</reference>
<sequence length="197" mass="22831">MELYLRNDGREYHGNETYKRKKQKTFTTTKTIRGIIQLQFSETKFQQDYRLDHPQSGAVARKKLVNFDPNNYMYRTECGTPPDRHLIVVSLQDLSTAYKQYKGRQLPSFERIIVDEAHNIRFCYQTASGKMLIHLNAPSKFCYTGTPRVNLLTDFRGYVVFLDQPGNSDDPDLDSRIHHEQTTAPRSSVCTDAARSQ</sequence>
<keyword evidence="2" id="KW-1185">Reference proteome</keyword>
<dbReference type="EMBL" id="JAUTXU010000322">
    <property type="protein sequence ID" value="KAK3686390.1"/>
    <property type="molecule type" value="Genomic_DNA"/>
</dbReference>
<accession>A0ACC3MEV6</accession>
<proteinExistence type="predicted"/>
<dbReference type="Proteomes" id="UP001281147">
    <property type="component" value="Unassembled WGS sequence"/>
</dbReference>
<gene>
    <name evidence="1" type="ORF">LTR37_019863</name>
</gene>
<comment type="caution">
    <text evidence="1">The sequence shown here is derived from an EMBL/GenBank/DDBJ whole genome shotgun (WGS) entry which is preliminary data.</text>
</comment>
<organism evidence="1 2">
    <name type="scientific">Vermiconidia calcicola</name>
    <dbReference type="NCBI Taxonomy" id="1690605"/>
    <lineage>
        <taxon>Eukaryota</taxon>
        <taxon>Fungi</taxon>
        <taxon>Dikarya</taxon>
        <taxon>Ascomycota</taxon>
        <taxon>Pezizomycotina</taxon>
        <taxon>Dothideomycetes</taxon>
        <taxon>Dothideomycetidae</taxon>
        <taxon>Mycosphaerellales</taxon>
        <taxon>Extremaceae</taxon>
        <taxon>Vermiconidia</taxon>
    </lineage>
</organism>
<evidence type="ECO:0000313" key="2">
    <source>
        <dbReference type="Proteomes" id="UP001281147"/>
    </source>
</evidence>
<evidence type="ECO:0000313" key="1">
    <source>
        <dbReference type="EMBL" id="KAK3686390.1"/>
    </source>
</evidence>
<protein>
    <submittedName>
        <fullName evidence="1">Uncharacterized protein</fullName>
    </submittedName>
</protein>